<feature type="region of interest" description="Disordered" evidence="1">
    <location>
        <begin position="101"/>
        <end position="125"/>
    </location>
</feature>
<name>A0A4U6U4N8_SETVI</name>
<proteinExistence type="predicted"/>
<accession>A0A4U6U4N8</accession>
<dbReference type="AlphaFoldDB" id="A0A4U6U4N8"/>
<reference evidence="2" key="1">
    <citation type="submission" date="2019-03" db="EMBL/GenBank/DDBJ databases">
        <title>WGS assembly of Setaria viridis.</title>
        <authorList>
            <person name="Huang P."/>
            <person name="Jenkins J."/>
            <person name="Grimwood J."/>
            <person name="Barry K."/>
            <person name="Healey A."/>
            <person name="Mamidi S."/>
            <person name="Sreedasyam A."/>
            <person name="Shu S."/>
            <person name="Feldman M."/>
            <person name="Wu J."/>
            <person name="Yu Y."/>
            <person name="Chen C."/>
            <person name="Johnson J."/>
            <person name="Rokhsar D."/>
            <person name="Baxter I."/>
            <person name="Schmutz J."/>
            <person name="Brutnell T."/>
            <person name="Kellogg E."/>
        </authorList>
    </citation>
    <scope>NUCLEOTIDE SEQUENCE [LARGE SCALE GENOMIC DNA]</scope>
</reference>
<dbReference type="Proteomes" id="UP000298652">
    <property type="component" value="Chromosome 6"/>
</dbReference>
<keyword evidence="3" id="KW-1185">Reference proteome</keyword>
<gene>
    <name evidence="2" type="ORF">SEVIR_6G169200v2</name>
</gene>
<evidence type="ECO:0000313" key="2">
    <source>
        <dbReference type="EMBL" id="TKW10508.1"/>
    </source>
</evidence>
<evidence type="ECO:0000256" key="1">
    <source>
        <dbReference type="SAM" id="MobiDB-lite"/>
    </source>
</evidence>
<evidence type="ECO:0000313" key="3">
    <source>
        <dbReference type="Proteomes" id="UP000298652"/>
    </source>
</evidence>
<organism evidence="2 3">
    <name type="scientific">Setaria viridis</name>
    <name type="common">Green bristlegrass</name>
    <name type="synonym">Setaria italica subsp. viridis</name>
    <dbReference type="NCBI Taxonomy" id="4556"/>
    <lineage>
        <taxon>Eukaryota</taxon>
        <taxon>Viridiplantae</taxon>
        <taxon>Streptophyta</taxon>
        <taxon>Embryophyta</taxon>
        <taxon>Tracheophyta</taxon>
        <taxon>Spermatophyta</taxon>
        <taxon>Magnoliopsida</taxon>
        <taxon>Liliopsida</taxon>
        <taxon>Poales</taxon>
        <taxon>Poaceae</taxon>
        <taxon>PACMAD clade</taxon>
        <taxon>Panicoideae</taxon>
        <taxon>Panicodae</taxon>
        <taxon>Paniceae</taxon>
        <taxon>Cenchrinae</taxon>
        <taxon>Setaria</taxon>
    </lineage>
</organism>
<sequence length="144" mass="16074">MIAPATTSPTSADVDAHVSPRLLQKVSASTSQWRTYTGIALQLLSRSLDSNWRSIRVVTNTYQRFCLLHDLHLQIAIRERAVKSNRDSVFRPACTGVRSRLRQGKGVGSPDEPTHGLAAGDDHSLTFTGQSYPSFTYRRWHPPN</sequence>
<protein>
    <submittedName>
        <fullName evidence="2">Uncharacterized protein</fullName>
    </submittedName>
</protein>
<dbReference type="Gramene" id="TKW10508">
    <property type="protein sequence ID" value="TKW10508"/>
    <property type="gene ID" value="SEVIR_6G169200v2"/>
</dbReference>
<dbReference type="EMBL" id="CM016557">
    <property type="protein sequence ID" value="TKW10508.1"/>
    <property type="molecule type" value="Genomic_DNA"/>
</dbReference>